<dbReference type="Proteomes" id="UP000799324">
    <property type="component" value="Unassembled WGS sequence"/>
</dbReference>
<evidence type="ECO:0000256" key="1">
    <source>
        <dbReference type="ARBA" id="ARBA00022723"/>
    </source>
</evidence>
<keyword evidence="5" id="KW-0539">Nucleus</keyword>
<dbReference type="Gene3D" id="4.10.240.10">
    <property type="entry name" value="Zn(2)-C6 fungal-type DNA-binding domain"/>
    <property type="match status" value="1"/>
</dbReference>
<dbReference type="GO" id="GO:0000981">
    <property type="term" value="F:DNA-binding transcription factor activity, RNA polymerase II-specific"/>
    <property type="evidence" value="ECO:0007669"/>
    <property type="project" value="InterPro"/>
</dbReference>
<sequence length="456" mass="51441">MLEELVSSSVRFCPTCNKLFAPDSTSYSRHVSYCRRAQSRRVRRKSCRACKSAKAKCSFETRCSRCITKSIDCVYERANNAAKEIPNGLDEEQILPDLATTALDQEEVPAIETFNIADDSGLSLTSFGHSSLEFSSIGDSTDIVPTYSSFTPSSFLDGVTLLPEAWDTVPAPEPTKSYHPSQFPFTNTLLLSRIQLSNALAHHSAELIVENLYAMPAQMMRRETFPPFIHPHWHLDSPPEALAVCMQIARMYASPELPNRGLVWRTILAEQRRAIERIHLYSPQDLLAEMQAGMIYLLMRLVDGVNADLEWNREMSNIQVALCGRFFDFHGMSFCESEQDCPSITYADWVYAESRRRTSLVWFMITRTIIVQTQDCHTTHTPWTLPLPAPKTLWEARSEEDWLKELGAGSPELSTFGSLVRAKKKSSDREQKKVLGAWNARADTLGSLLNVAVSII</sequence>
<dbReference type="Pfam" id="PF00172">
    <property type="entry name" value="Zn_clus"/>
    <property type="match status" value="1"/>
</dbReference>
<feature type="domain" description="Zn(2)-C6 fungal-type" evidence="6">
    <location>
        <begin position="46"/>
        <end position="75"/>
    </location>
</feature>
<evidence type="ECO:0000313" key="7">
    <source>
        <dbReference type="EMBL" id="KAF2649117.1"/>
    </source>
</evidence>
<proteinExistence type="predicted"/>
<evidence type="ECO:0000313" key="8">
    <source>
        <dbReference type="Proteomes" id="UP000799324"/>
    </source>
</evidence>
<evidence type="ECO:0000256" key="2">
    <source>
        <dbReference type="ARBA" id="ARBA00022833"/>
    </source>
</evidence>
<protein>
    <recommendedName>
        <fullName evidence="6">Zn(2)-C6 fungal-type domain-containing protein</fullName>
    </recommendedName>
</protein>
<dbReference type="GO" id="GO:0008270">
    <property type="term" value="F:zinc ion binding"/>
    <property type="evidence" value="ECO:0007669"/>
    <property type="project" value="InterPro"/>
</dbReference>
<dbReference type="CDD" id="cd00067">
    <property type="entry name" value="GAL4"/>
    <property type="match status" value="1"/>
</dbReference>
<evidence type="ECO:0000256" key="3">
    <source>
        <dbReference type="ARBA" id="ARBA00023015"/>
    </source>
</evidence>
<keyword evidence="1" id="KW-0479">Metal-binding</keyword>
<reference evidence="7" key="1">
    <citation type="journal article" date="2020" name="Stud. Mycol.">
        <title>101 Dothideomycetes genomes: a test case for predicting lifestyles and emergence of pathogens.</title>
        <authorList>
            <person name="Haridas S."/>
            <person name="Albert R."/>
            <person name="Binder M."/>
            <person name="Bloem J."/>
            <person name="Labutti K."/>
            <person name="Salamov A."/>
            <person name="Andreopoulos B."/>
            <person name="Baker S."/>
            <person name="Barry K."/>
            <person name="Bills G."/>
            <person name="Bluhm B."/>
            <person name="Cannon C."/>
            <person name="Castanera R."/>
            <person name="Culley D."/>
            <person name="Daum C."/>
            <person name="Ezra D."/>
            <person name="Gonzalez J."/>
            <person name="Henrissat B."/>
            <person name="Kuo A."/>
            <person name="Liang C."/>
            <person name="Lipzen A."/>
            <person name="Lutzoni F."/>
            <person name="Magnuson J."/>
            <person name="Mondo S."/>
            <person name="Nolan M."/>
            <person name="Ohm R."/>
            <person name="Pangilinan J."/>
            <person name="Park H.-J."/>
            <person name="Ramirez L."/>
            <person name="Alfaro M."/>
            <person name="Sun H."/>
            <person name="Tritt A."/>
            <person name="Yoshinaga Y."/>
            <person name="Zwiers L.-H."/>
            <person name="Turgeon B."/>
            <person name="Goodwin S."/>
            <person name="Spatafora J."/>
            <person name="Crous P."/>
            <person name="Grigoriev I."/>
        </authorList>
    </citation>
    <scope>NUCLEOTIDE SEQUENCE</scope>
    <source>
        <strain evidence="7">CBS 122681</strain>
    </source>
</reference>
<keyword evidence="2" id="KW-0862">Zinc</keyword>
<dbReference type="InterPro" id="IPR001138">
    <property type="entry name" value="Zn2Cys6_DnaBD"/>
</dbReference>
<evidence type="ECO:0000256" key="4">
    <source>
        <dbReference type="ARBA" id="ARBA00023163"/>
    </source>
</evidence>
<keyword evidence="4" id="KW-0804">Transcription</keyword>
<name>A0A6A6SQ67_9PLEO</name>
<evidence type="ECO:0000259" key="6">
    <source>
        <dbReference type="PROSITE" id="PS50048"/>
    </source>
</evidence>
<keyword evidence="8" id="KW-1185">Reference proteome</keyword>
<evidence type="ECO:0000256" key="5">
    <source>
        <dbReference type="ARBA" id="ARBA00023242"/>
    </source>
</evidence>
<dbReference type="SUPFAM" id="SSF57701">
    <property type="entry name" value="Zn2/Cys6 DNA-binding domain"/>
    <property type="match status" value="1"/>
</dbReference>
<dbReference type="PROSITE" id="PS50048">
    <property type="entry name" value="ZN2_CY6_FUNGAL_2"/>
    <property type="match status" value="1"/>
</dbReference>
<organism evidence="7 8">
    <name type="scientific">Lophiostoma macrostomum CBS 122681</name>
    <dbReference type="NCBI Taxonomy" id="1314788"/>
    <lineage>
        <taxon>Eukaryota</taxon>
        <taxon>Fungi</taxon>
        <taxon>Dikarya</taxon>
        <taxon>Ascomycota</taxon>
        <taxon>Pezizomycotina</taxon>
        <taxon>Dothideomycetes</taxon>
        <taxon>Pleosporomycetidae</taxon>
        <taxon>Pleosporales</taxon>
        <taxon>Lophiostomataceae</taxon>
        <taxon>Lophiostoma</taxon>
    </lineage>
</organism>
<dbReference type="AlphaFoldDB" id="A0A6A6SQ67"/>
<dbReference type="PROSITE" id="PS00463">
    <property type="entry name" value="ZN2_CY6_FUNGAL_1"/>
    <property type="match status" value="1"/>
</dbReference>
<gene>
    <name evidence="7" type="ORF">K491DRAFT_611463</name>
</gene>
<dbReference type="InterPro" id="IPR036864">
    <property type="entry name" value="Zn2-C6_fun-type_DNA-bd_sf"/>
</dbReference>
<accession>A0A6A6SQ67</accession>
<dbReference type="PANTHER" id="PTHR47660">
    <property type="entry name" value="TRANSCRIPTION FACTOR WITH C2H2 AND ZN(2)-CYS(6) DNA BINDING DOMAIN (EUROFUNG)-RELATED-RELATED"/>
    <property type="match status" value="1"/>
</dbReference>
<dbReference type="PANTHER" id="PTHR47660:SF3">
    <property type="entry name" value="FINGER DOMAIN PROTEIN, PUTATIVE (AFU_ORTHOLOGUE AFUA_4G03310)-RELATED"/>
    <property type="match status" value="1"/>
</dbReference>
<dbReference type="OrthoDB" id="5423818at2759"/>
<dbReference type="EMBL" id="MU004506">
    <property type="protein sequence ID" value="KAF2649117.1"/>
    <property type="molecule type" value="Genomic_DNA"/>
</dbReference>
<keyword evidence="3" id="KW-0805">Transcription regulation</keyword>